<reference evidence="1" key="1">
    <citation type="journal article" date="2025" name="Int. J. Syst. Evol. Microbiol.">
        <title>Inconstantimicrobium mannanitabidum sp. nov., a novel member of the family Clostridiaceae isolated from anoxic soil under the treatment of reductive soil disinfestation.</title>
        <authorList>
            <person name="Ueki A."/>
            <person name="Tonouchi A."/>
            <person name="Honma S."/>
            <person name="Kaku N."/>
            <person name="Ueki K."/>
        </authorList>
    </citation>
    <scope>NUCLEOTIDE SEQUENCE</scope>
    <source>
        <strain evidence="1">TW13</strain>
    </source>
</reference>
<accession>A0ACB5R7I3</accession>
<keyword evidence="2" id="KW-1185">Reference proteome</keyword>
<evidence type="ECO:0000313" key="2">
    <source>
        <dbReference type="Proteomes" id="UP001058074"/>
    </source>
</evidence>
<name>A0ACB5R7I3_9CLOT</name>
<evidence type="ECO:0000313" key="1">
    <source>
        <dbReference type="EMBL" id="GKX64824.1"/>
    </source>
</evidence>
<protein>
    <submittedName>
        <fullName evidence="1">Redox-sensing transcriptional repressor Rex</fullName>
    </submittedName>
</protein>
<dbReference type="Proteomes" id="UP001058074">
    <property type="component" value="Unassembled WGS sequence"/>
</dbReference>
<gene>
    <name evidence="1" type="primary">rex</name>
    <name evidence="1" type="ORF">rsdtw13_00820</name>
</gene>
<sequence length="215" mass="24188">MDKRKNISMAVIKRLPKYYRYLSDLLKNDVDRISSKELGEKIGFTASQIRQDLNCFGDFGQQGYGYNVKELYNQISAILGLEKEYKSIIIGAGNIGQAIANYNNFHNLGIDVSAIFDTNPKVVGIKIRDTEIMDIDKLGEFVSQNNIDLAVICVPSINAQKVCDEVVRLGIKAIWNFAPVDLITEADVVVENVHLSESLLTLIYLANEKKRNELR</sequence>
<comment type="caution">
    <text evidence="1">The sequence shown here is derived from an EMBL/GenBank/DDBJ whole genome shotgun (WGS) entry which is preliminary data.</text>
</comment>
<dbReference type="EMBL" id="BROD01000001">
    <property type="protein sequence ID" value="GKX64824.1"/>
    <property type="molecule type" value="Genomic_DNA"/>
</dbReference>
<proteinExistence type="predicted"/>
<organism evidence="1 2">
    <name type="scientific">Inconstantimicrobium mannanitabidum</name>
    <dbReference type="NCBI Taxonomy" id="1604901"/>
    <lineage>
        <taxon>Bacteria</taxon>
        <taxon>Bacillati</taxon>
        <taxon>Bacillota</taxon>
        <taxon>Clostridia</taxon>
        <taxon>Eubacteriales</taxon>
        <taxon>Clostridiaceae</taxon>
        <taxon>Inconstantimicrobium</taxon>
    </lineage>
</organism>